<dbReference type="AlphaFoldDB" id="A0A9Q0G653"/>
<feature type="compositionally biased region" description="Polar residues" evidence="1">
    <location>
        <begin position="1"/>
        <end position="11"/>
    </location>
</feature>
<sequence length="92" mass="10164">MEPSQFTNRNGSLVKERRPHGSAADREQNKKAGVLNGGCHGRGLTLLSRVVIFKVIVEPPSMAARYVNLESHLILQPDKVVYRDPVGPPTNF</sequence>
<comment type="caution">
    <text evidence="2">The sequence shown here is derived from an EMBL/GenBank/DDBJ whole genome shotgun (WGS) entry which is preliminary data.</text>
</comment>
<feature type="region of interest" description="Disordered" evidence="1">
    <location>
        <begin position="1"/>
        <end position="37"/>
    </location>
</feature>
<reference evidence="2" key="1">
    <citation type="submission" date="2022-02" db="EMBL/GenBank/DDBJ databases">
        <authorList>
            <person name="Henning P.M."/>
            <person name="McCubbin A.G."/>
            <person name="Shore J.S."/>
        </authorList>
    </citation>
    <scope>NUCLEOTIDE SEQUENCE</scope>
    <source>
        <strain evidence="2">F60SS</strain>
        <tissue evidence="2">Leaves</tissue>
    </source>
</reference>
<dbReference type="Proteomes" id="UP001141552">
    <property type="component" value="Unassembled WGS sequence"/>
</dbReference>
<protein>
    <submittedName>
        <fullName evidence="2">Uncharacterized protein</fullName>
    </submittedName>
</protein>
<accession>A0A9Q0G653</accession>
<keyword evidence="3" id="KW-1185">Reference proteome</keyword>
<dbReference type="EMBL" id="JAKUCV010002110">
    <property type="protein sequence ID" value="KAJ4843923.1"/>
    <property type="molecule type" value="Genomic_DNA"/>
</dbReference>
<evidence type="ECO:0000313" key="2">
    <source>
        <dbReference type="EMBL" id="KAJ4843923.1"/>
    </source>
</evidence>
<name>A0A9Q0G653_9ROSI</name>
<proteinExistence type="predicted"/>
<gene>
    <name evidence="2" type="ORF">Tsubulata_045283</name>
</gene>
<evidence type="ECO:0000313" key="3">
    <source>
        <dbReference type="Proteomes" id="UP001141552"/>
    </source>
</evidence>
<reference evidence="2" key="2">
    <citation type="journal article" date="2023" name="Plants (Basel)">
        <title>Annotation of the Turnera subulata (Passifloraceae) Draft Genome Reveals the S-Locus Evolved after the Divergence of Turneroideae from Passifloroideae in a Stepwise Manner.</title>
        <authorList>
            <person name="Henning P.M."/>
            <person name="Roalson E.H."/>
            <person name="Mir W."/>
            <person name="McCubbin A.G."/>
            <person name="Shore J.S."/>
        </authorList>
    </citation>
    <scope>NUCLEOTIDE SEQUENCE</scope>
    <source>
        <strain evidence="2">F60SS</strain>
    </source>
</reference>
<evidence type="ECO:0000256" key="1">
    <source>
        <dbReference type="SAM" id="MobiDB-lite"/>
    </source>
</evidence>
<organism evidence="2 3">
    <name type="scientific">Turnera subulata</name>
    <dbReference type="NCBI Taxonomy" id="218843"/>
    <lineage>
        <taxon>Eukaryota</taxon>
        <taxon>Viridiplantae</taxon>
        <taxon>Streptophyta</taxon>
        <taxon>Embryophyta</taxon>
        <taxon>Tracheophyta</taxon>
        <taxon>Spermatophyta</taxon>
        <taxon>Magnoliopsida</taxon>
        <taxon>eudicotyledons</taxon>
        <taxon>Gunneridae</taxon>
        <taxon>Pentapetalae</taxon>
        <taxon>rosids</taxon>
        <taxon>fabids</taxon>
        <taxon>Malpighiales</taxon>
        <taxon>Passifloraceae</taxon>
        <taxon>Turnera</taxon>
    </lineage>
</organism>